<dbReference type="Gene3D" id="3.40.50.2000">
    <property type="entry name" value="Glycogen Phosphorylase B"/>
    <property type="match status" value="2"/>
</dbReference>
<sequence>MSASNSKKHDNLTYASRLPDSAARSPRLLISRMSAIGDTILTLPVAGALRDAYPNAFIAWVVEKKSAAMVRQQEFLDSVVELERGWFTSPRGIFEARRRLRKLNIDTAIDCQGNTKSALACWLSGAERRIGHAGYHGSELSGWLNNLLVPTRKPHLTDRSLGLLEPLAIKQPRIRWQLPVPAEAIEWAEAWRRRFPQRLAVLNPGASWDSKLWEMDRFGAVATHLDNVHQTRSVVIWGNAQEREWGEEIVEMSGGTAVLAPDTNLLHLAALLGTADLFISGDSGPMHMAVAMGTRTIGLHGATRAADSGPYGPPHVALQRAFHDGNRRERRAAGNTAMRAITVEDVCQSIDKIFAQPHAAAA</sequence>
<evidence type="ECO:0000256" key="1">
    <source>
        <dbReference type="ARBA" id="ARBA00022676"/>
    </source>
</evidence>
<keyword evidence="4" id="KW-1185">Reference proteome</keyword>
<dbReference type="CDD" id="cd03789">
    <property type="entry name" value="GT9_LPS_heptosyltransferase"/>
    <property type="match status" value="1"/>
</dbReference>
<reference evidence="3 4" key="1">
    <citation type="submission" date="2019-08" db="EMBL/GenBank/DDBJ databases">
        <title>Deep-cultivation of Planctomycetes and their phenomic and genomic characterization uncovers novel biology.</title>
        <authorList>
            <person name="Wiegand S."/>
            <person name="Jogler M."/>
            <person name="Boedeker C."/>
            <person name="Pinto D."/>
            <person name="Vollmers J."/>
            <person name="Rivas-Marin E."/>
            <person name="Kohn T."/>
            <person name="Peeters S.H."/>
            <person name="Heuer A."/>
            <person name="Rast P."/>
            <person name="Oberbeckmann S."/>
            <person name="Bunk B."/>
            <person name="Jeske O."/>
            <person name="Meyerdierks A."/>
            <person name="Storesund J.E."/>
            <person name="Kallscheuer N."/>
            <person name="Luecker S."/>
            <person name="Lage O.M."/>
            <person name="Pohl T."/>
            <person name="Merkel B.J."/>
            <person name="Hornburger P."/>
            <person name="Mueller R.-W."/>
            <person name="Bruemmer F."/>
            <person name="Labrenz M."/>
            <person name="Spormann A.M."/>
            <person name="Op den Camp H."/>
            <person name="Overmann J."/>
            <person name="Amann R."/>
            <person name="Jetten M.S.M."/>
            <person name="Mascher T."/>
            <person name="Medema M.H."/>
            <person name="Devos D.P."/>
            <person name="Kaster A.-K."/>
            <person name="Ovreas L."/>
            <person name="Rohde M."/>
            <person name="Galperin M.Y."/>
            <person name="Jogler C."/>
        </authorList>
    </citation>
    <scope>NUCLEOTIDE SEQUENCE [LARGE SCALE GENOMIC DNA]</scope>
    <source>
        <strain evidence="3 4">UC8</strain>
    </source>
</reference>
<dbReference type="PANTHER" id="PTHR30160:SF1">
    <property type="entry name" value="LIPOPOLYSACCHARIDE 1,2-N-ACETYLGLUCOSAMINETRANSFERASE-RELATED"/>
    <property type="match status" value="1"/>
</dbReference>
<dbReference type="EC" id="2.-.-.-" evidence="3"/>
<dbReference type="InterPro" id="IPR051199">
    <property type="entry name" value="LPS_LOS_Heptosyltrfase"/>
</dbReference>
<dbReference type="EMBL" id="CP042914">
    <property type="protein sequence ID" value="QEG41766.1"/>
    <property type="molecule type" value="Genomic_DNA"/>
</dbReference>
<dbReference type="AlphaFoldDB" id="A0A5B9QXB7"/>
<accession>A0A5B9QXB7</accession>
<dbReference type="GO" id="GO:0008713">
    <property type="term" value="F:ADP-heptose-lipopolysaccharide heptosyltransferase activity"/>
    <property type="evidence" value="ECO:0007669"/>
    <property type="project" value="TreeGrafter"/>
</dbReference>
<dbReference type="InterPro" id="IPR002201">
    <property type="entry name" value="Glyco_trans_9"/>
</dbReference>
<proteinExistence type="predicted"/>
<keyword evidence="1" id="KW-0328">Glycosyltransferase</keyword>
<evidence type="ECO:0000313" key="4">
    <source>
        <dbReference type="Proteomes" id="UP000325286"/>
    </source>
</evidence>
<name>A0A5B9QXB7_9BACT</name>
<dbReference type="SUPFAM" id="SSF53756">
    <property type="entry name" value="UDP-Glycosyltransferase/glycogen phosphorylase"/>
    <property type="match status" value="1"/>
</dbReference>
<keyword evidence="2 3" id="KW-0808">Transferase</keyword>
<dbReference type="GO" id="GO:0009244">
    <property type="term" value="P:lipopolysaccharide core region biosynthetic process"/>
    <property type="evidence" value="ECO:0007669"/>
    <property type="project" value="TreeGrafter"/>
</dbReference>
<dbReference type="PANTHER" id="PTHR30160">
    <property type="entry name" value="TETRAACYLDISACCHARIDE 4'-KINASE-RELATED"/>
    <property type="match status" value="1"/>
</dbReference>
<evidence type="ECO:0000256" key="2">
    <source>
        <dbReference type="ARBA" id="ARBA00022679"/>
    </source>
</evidence>
<evidence type="ECO:0000313" key="3">
    <source>
        <dbReference type="EMBL" id="QEG41766.1"/>
    </source>
</evidence>
<organism evidence="3 4">
    <name type="scientific">Roseimaritima ulvae</name>
    <dbReference type="NCBI Taxonomy" id="980254"/>
    <lineage>
        <taxon>Bacteria</taxon>
        <taxon>Pseudomonadati</taxon>
        <taxon>Planctomycetota</taxon>
        <taxon>Planctomycetia</taxon>
        <taxon>Pirellulales</taxon>
        <taxon>Pirellulaceae</taxon>
        <taxon>Roseimaritima</taxon>
    </lineage>
</organism>
<dbReference type="KEGG" id="rul:UC8_37920"/>
<protein>
    <submittedName>
        <fullName evidence="3">Lipopolysaccharide core heptosyltransferase RfaQ</fullName>
        <ecNumber evidence="3">2.-.-.-</ecNumber>
    </submittedName>
</protein>
<gene>
    <name evidence="3" type="primary">rfaQ</name>
    <name evidence="3" type="ORF">UC8_37920</name>
</gene>
<dbReference type="GO" id="GO:0005829">
    <property type="term" value="C:cytosol"/>
    <property type="evidence" value="ECO:0007669"/>
    <property type="project" value="TreeGrafter"/>
</dbReference>
<dbReference type="Pfam" id="PF01075">
    <property type="entry name" value="Glyco_transf_9"/>
    <property type="match status" value="1"/>
</dbReference>
<dbReference type="Proteomes" id="UP000325286">
    <property type="component" value="Chromosome"/>
</dbReference>